<keyword evidence="1" id="KW-0496">Mitochondrion</keyword>
<proteinExistence type="predicted"/>
<gene>
    <name evidence="1" type="ORF">ABT39_MTgene628</name>
</gene>
<dbReference type="AlphaFoldDB" id="A0A101M4K6"/>
<dbReference type="EMBL" id="LKAM01000001">
    <property type="protein sequence ID" value="KUM50784.1"/>
    <property type="molecule type" value="Genomic_DNA"/>
</dbReference>
<protein>
    <submittedName>
        <fullName evidence="1">Uncharacterized protein</fullName>
    </submittedName>
</protein>
<geneLocation type="mitochondrion" evidence="1"/>
<sequence>MRGGIVLLLFWPRWKGSPGLLLVFSFQINLSFAPPTGSLHLNSRSVGTVIPMNGMAATTTAI</sequence>
<accession>A0A101M4K6</accession>
<organism evidence="1">
    <name type="scientific">Picea glauca</name>
    <name type="common">White spruce</name>
    <name type="synonym">Pinus glauca</name>
    <dbReference type="NCBI Taxonomy" id="3330"/>
    <lineage>
        <taxon>Eukaryota</taxon>
        <taxon>Viridiplantae</taxon>
        <taxon>Streptophyta</taxon>
        <taxon>Embryophyta</taxon>
        <taxon>Tracheophyta</taxon>
        <taxon>Spermatophyta</taxon>
        <taxon>Pinopsida</taxon>
        <taxon>Pinidae</taxon>
        <taxon>Conifers I</taxon>
        <taxon>Pinales</taxon>
        <taxon>Pinaceae</taxon>
        <taxon>Picea</taxon>
    </lineage>
</organism>
<reference evidence="1" key="1">
    <citation type="journal article" date="2015" name="Genome Biol. Evol.">
        <title>Organellar Genomes of White Spruce (Picea glauca): Assembly and Annotation.</title>
        <authorList>
            <person name="Jackman S.D."/>
            <person name="Warren R.L."/>
            <person name="Gibb E.A."/>
            <person name="Vandervalk B.P."/>
            <person name="Mohamadi H."/>
            <person name="Chu J."/>
            <person name="Raymond A."/>
            <person name="Pleasance S."/>
            <person name="Coope R."/>
            <person name="Wildung M.R."/>
            <person name="Ritland C.E."/>
            <person name="Bousquet J."/>
            <person name="Jones S.J."/>
            <person name="Bohlmann J."/>
            <person name="Birol I."/>
        </authorList>
    </citation>
    <scope>NUCLEOTIDE SEQUENCE [LARGE SCALE GENOMIC DNA]</scope>
    <source>
        <tissue evidence="1">Flushing bud</tissue>
    </source>
</reference>
<evidence type="ECO:0000313" key="1">
    <source>
        <dbReference type="EMBL" id="KUM50784.1"/>
    </source>
</evidence>
<name>A0A101M4K6_PICGL</name>
<comment type="caution">
    <text evidence="1">The sequence shown here is derived from an EMBL/GenBank/DDBJ whole genome shotgun (WGS) entry which is preliminary data.</text>
</comment>